<evidence type="ECO:0000256" key="3">
    <source>
        <dbReference type="ARBA" id="ARBA00022989"/>
    </source>
</evidence>
<reference evidence="10" key="1">
    <citation type="submission" date="2021-02" db="EMBL/GenBank/DDBJ databases">
        <authorList>
            <person name="Nowell W R."/>
        </authorList>
    </citation>
    <scope>NUCLEOTIDE SEQUENCE</scope>
</reference>
<dbReference type="InterPro" id="IPR017452">
    <property type="entry name" value="GPCR_Rhodpsn_7TM"/>
</dbReference>
<keyword evidence="4" id="KW-0297">G-protein coupled receptor</keyword>
<evidence type="ECO:0000256" key="5">
    <source>
        <dbReference type="ARBA" id="ARBA00023136"/>
    </source>
</evidence>
<feature type="domain" description="G-protein coupled receptors family 1 profile" evidence="9">
    <location>
        <begin position="29"/>
        <end position="286"/>
    </location>
</feature>
<comment type="caution">
    <text evidence="10">The sequence shown here is derived from an EMBL/GenBank/DDBJ whole genome shotgun (WGS) entry which is preliminary data.</text>
</comment>
<feature type="transmembrane region" description="Helical" evidence="8">
    <location>
        <begin position="227"/>
        <end position="246"/>
    </location>
</feature>
<evidence type="ECO:0000256" key="4">
    <source>
        <dbReference type="ARBA" id="ARBA00023040"/>
    </source>
</evidence>
<dbReference type="InterPro" id="IPR000276">
    <property type="entry name" value="GPCR_Rhodpsn"/>
</dbReference>
<dbReference type="AlphaFoldDB" id="A0A814U618"/>
<feature type="transmembrane region" description="Helical" evidence="8">
    <location>
        <begin position="185"/>
        <end position="206"/>
    </location>
</feature>
<proteinExistence type="predicted"/>
<gene>
    <name evidence="10" type="ORF">XAT740_LOCUS22054</name>
</gene>
<evidence type="ECO:0000256" key="7">
    <source>
        <dbReference type="ARBA" id="ARBA00023224"/>
    </source>
</evidence>
<dbReference type="PANTHER" id="PTHR24243">
    <property type="entry name" value="G-PROTEIN COUPLED RECEPTOR"/>
    <property type="match status" value="1"/>
</dbReference>
<keyword evidence="7" id="KW-0807">Transducer</keyword>
<dbReference type="SUPFAM" id="SSF81321">
    <property type="entry name" value="Family A G protein-coupled receptor-like"/>
    <property type="match status" value="1"/>
</dbReference>
<organism evidence="10 11">
    <name type="scientific">Adineta ricciae</name>
    <name type="common">Rotifer</name>
    <dbReference type="NCBI Taxonomy" id="249248"/>
    <lineage>
        <taxon>Eukaryota</taxon>
        <taxon>Metazoa</taxon>
        <taxon>Spiralia</taxon>
        <taxon>Gnathifera</taxon>
        <taxon>Rotifera</taxon>
        <taxon>Eurotatoria</taxon>
        <taxon>Bdelloidea</taxon>
        <taxon>Adinetida</taxon>
        <taxon>Adinetidae</taxon>
        <taxon>Adineta</taxon>
    </lineage>
</organism>
<feature type="transmembrane region" description="Helical" evidence="8">
    <location>
        <begin position="266"/>
        <end position="287"/>
    </location>
</feature>
<dbReference type="Proteomes" id="UP000663828">
    <property type="component" value="Unassembled WGS sequence"/>
</dbReference>
<dbReference type="EMBL" id="CAJNOR010001608">
    <property type="protein sequence ID" value="CAF1171396.1"/>
    <property type="molecule type" value="Genomic_DNA"/>
</dbReference>
<keyword evidence="11" id="KW-1185">Reference proteome</keyword>
<keyword evidence="2 8" id="KW-0812">Transmembrane</keyword>
<evidence type="ECO:0000259" key="9">
    <source>
        <dbReference type="PROSITE" id="PS50262"/>
    </source>
</evidence>
<feature type="transmembrane region" description="Helical" evidence="8">
    <location>
        <begin position="16"/>
        <end position="37"/>
    </location>
</feature>
<keyword evidence="5 8" id="KW-0472">Membrane</keyword>
<dbReference type="Gene3D" id="1.20.1070.10">
    <property type="entry name" value="Rhodopsin 7-helix transmembrane proteins"/>
    <property type="match status" value="1"/>
</dbReference>
<evidence type="ECO:0000313" key="10">
    <source>
        <dbReference type="EMBL" id="CAF1171396.1"/>
    </source>
</evidence>
<keyword evidence="3 8" id="KW-1133">Transmembrane helix</keyword>
<feature type="transmembrane region" description="Helical" evidence="8">
    <location>
        <begin position="49"/>
        <end position="72"/>
    </location>
</feature>
<keyword evidence="6" id="KW-0675">Receptor</keyword>
<evidence type="ECO:0000313" key="11">
    <source>
        <dbReference type="Proteomes" id="UP000663828"/>
    </source>
</evidence>
<evidence type="ECO:0000256" key="1">
    <source>
        <dbReference type="ARBA" id="ARBA00004141"/>
    </source>
</evidence>
<feature type="transmembrane region" description="Helical" evidence="8">
    <location>
        <begin position="131"/>
        <end position="150"/>
    </location>
</feature>
<accession>A0A814U618</accession>
<name>A0A814U618_ADIRI</name>
<dbReference type="PANTHER" id="PTHR24243:SF230">
    <property type="entry name" value="G-PROTEIN COUPLED RECEPTORS FAMILY 1 PROFILE DOMAIN-CONTAINING PROTEIN"/>
    <property type="match status" value="1"/>
</dbReference>
<evidence type="ECO:0000256" key="6">
    <source>
        <dbReference type="ARBA" id="ARBA00023170"/>
    </source>
</evidence>
<dbReference type="GO" id="GO:0004930">
    <property type="term" value="F:G protein-coupled receptor activity"/>
    <property type="evidence" value="ECO:0007669"/>
    <property type="project" value="UniProtKB-KW"/>
</dbReference>
<evidence type="ECO:0000256" key="2">
    <source>
        <dbReference type="ARBA" id="ARBA00022692"/>
    </source>
</evidence>
<dbReference type="GO" id="GO:0005886">
    <property type="term" value="C:plasma membrane"/>
    <property type="evidence" value="ECO:0007669"/>
    <property type="project" value="TreeGrafter"/>
</dbReference>
<protein>
    <recommendedName>
        <fullName evidence="9">G-protein coupled receptors family 1 profile domain-containing protein</fullName>
    </recommendedName>
</protein>
<feature type="transmembrane region" description="Helical" evidence="8">
    <location>
        <begin position="92"/>
        <end position="110"/>
    </location>
</feature>
<dbReference type="SMART" id="SM01381">
    <property type="entry name" value="7TM_GPCR_Srsx"/>
    <property type="match status" value="1"/>
</dbReference>
<dbReference type="Pfam" id="PF00001">
    <property type="entry name" value="7tm_1"/>
    <property type="match status" value="1"/>
</dbReference>
<evidence type="ECO:0000256" key="8">
    <source>
        <dbReference type="SAM" id="Phobius"/>
    </source>
</evidence>
<comment type="subcellular location">
    <subcellularLocation>
        <location evidence="1">Membrane</location>
        <topology evidence="1">Multi-pass membrane protein</topology>
    </subcellularLocation>
</comment>
<dbReference type="PROSITE" id="PS50262">
    <property type="entry name" value="G_PROTEIN_RECEP_F1_2"/>
    <property type="match status" value="1"/>
</dbReference>
<sequence>MSSPVRASTVTANISIYGYGFTFIFGIIGHILNIITFTRRQIRSTSTGLVFLIITIFDICYFSMSIYDFLFINLNLPQTDPNYIFLCRLRTFIINFVQTVSPWLLVCIAIDRLLRARSPHHYKIWCTKQNAALVIFLIITCSVAFNSHVLKNSFTTAFPTSHVICGPSRINTTNYAVFYYTTWTFLQICINILLPALCMILSAMVICQKVQHIVVTRRKQQFQKQMLLLMFSKIVLFLICTLPYGAYRMATIASIDPNSPVEYEKFLLITAILTIFLNANYSLTFYVHCLTSSLFRKTLSDTFKYCYRRTNRILPLVRSINRL</sequence>